<organism evidence="1 2">
    <name type="scientific">Metabacillus herbersteinensis</name>
    <dbReference type="NCBI Taxonomy" id="283816"/>
    <lineage>
        <taxon>Bacteria</taxon>
        <taxon>Bacillati</taxon>
        <taxon>Bacillota</taxon>
        <taxon>Bacilli</taxon>
        <taxon>Bacillales</taxon>
        <taxon>Bacillaceae</taxon>
        <taxon>Metabacillus</taxon>
    </lineage>
</organism>
<dbReference type="RefSeq" id="WP_378933663.1">
    <property type="nucleotide sequence ID" value="NZ_JBHLVO010000007.1"/>
</dbReference>
<proteinExistence type="predicted"/>
<dbReference type="InterPro" id="IPR011009">
    <property type="entry name" value="Kinase-like_dom_sf"/>
</dbReference>
<name>A0ABV6GDZ7_9BACI</name>
<dbReference type="Gene3D" id="1.10.510.10">
    <property type="entry name" value="Transferase(Phosphotransferase) domain 1"/>
    <property type="match status" value="1"/>
</dbReference>
<protein>
    <recommendedName>
        <fullName evidence="3">Protein kinase domain-containing protein</fullName>
    </recommendedName>
</protein>
<evidence type="ECO:0000313" key="1">
    <source>
        <dbReference type="EMBL" id="MFC0271906.1"/>
    </source>
</evidence>
<dbReference type="EMBL" id="JBHLVO010000007">
    <property type="protein sequence ID" value="MFC0271906.1"/>
    <property type="molecule type" value="Genomic_DNA"/>
</dbReference>
<dbReference type="SUPFAM" id="SSF56112">
    <property type="entry name" value="Protein kinase-like (PK-like)"/>
    <property type="match status" value="1"/>
</dbReference>
<evidence type="ECO:0000313" key="2">
    <source>
        <dbReference type="Proteomes" id="UP001589854"/>
    </source>
</evidence>
<reference evidence="1 2" key="1">
    <citation type="submission" date="2024-09" db="EMBL/GenBank/DDBJ databases">
        <authorList>
            <person name="Sun Q."/>
            <person name="Mori K."/>
        </authorList>
    </citation>
    <scope>NUCLEOTIDE SEQUENCE [LARGE SCALE GENOMIC DNA]</scope>
    <source>
        <strain evidence="1 2">CCM 7228</strain>
    </source>
</reference>
<comment type="caution">
    <text evidence="1">The sequence shown here is derived from an EMBL/GenBank/DDBJ whole genome shotgun (WGS) entry which is preliminary data.</text>
</comment>
<dbReference type="Gene3D" id="3.30.200.20">
    <property type="entry name" value="Phosphorylase Kinase, domain 1"/>
    <property type="match status" value="1"/>
</dbReference>
<sequence>MKVGRGNLNIPTSNQKSFLLEDELQAIRLWLDKMEQYSYQSTDRIVRKAKKILGLKYPVIGYGVFRIVFDLNNGYVLKVAISRQGQKCNENEVEIYKECPRHLRKHLCLVKEYGHGWIIMKKMTQQVSMNDRNQRKKISELSDKFWESGIRPRDIKSDNLALSNEGDIIFIDYGNFNRSIRNDFFW</sequence>
<evidence type="ECO:0008006" key="3">
    <source>
        <dbReference type="Google" id="ProtNLM"/>
    </source>
</evidence>
<keyword evidence="2" id="KW-1185">Reference proteome</keyword>
<accession>A0ABV6GDZ7</accession>
<dbReference type="Proteomes" id="UP001589854">
    <property type="component" value="Unassembled WGS sequence"/>
</dbReference>
<gene>
    <name evidence="1" type="ORF">ACFFIX_10630</name>
</gene>